<keyword evidence="2" id="KW-0812">Transmembrane</keyword>
<keyword evidence="2" id="KW-1133">Transmembrane helix</keyword>
<dbReference type="PANTHER" id="PTHR34543">
    <property type="entry name" value="PROTEIN ABA DEFICIENT 4, CHLOROPLASTIC"/>
    <property type="match status" value="1"/>
</dbReference>
<evidence type="ECO:0000256" key="1">
    <source>
        <dbReference type="SAM" id="MobiDB-lite"/>
    </source>
</evidence>
<evidence type="ECO:0000256" key="2">
    <source>
        <dbReference type="SAM" id="Phobius"/>
    </source>
</evidence>
<sequence length="305" mass="32457">MACVLAGASQRRRRVADGGRSSAAAARLALCAAAWHILPASHGRPTQSLDARSAPAFTVAGAGLLDRAAVTGQAAVVGNAGPAGRRATRSPSSGWLAGKAGATRGVRRGPRPRARQLRRRALPEALLLASTAPTPTVVSVAFNVVTFLPQNLWLLMVLAPGWSVTKKVMEPLWPVLLFCLVHLFIVFNVAAVNDDNLADFTELAKVFNPGVYLGFFSDFSPQDSMMTLMRSPGFVSEEWSHVLSWDLFVGRWIYLDGLRRGIFTSHSVLLCNLIGPPGLLAHAATCLALGKGLPMEPTAVEEADG</sequence>
<dbReference type="Pfam" id="PF14108">
    <property type="entry name" value="ABA4-like"/>
    <property type="match status" value="1"/>
</dbReference>
<feature type="transmembrane region" description="Helical" evidence="2">
    <location>
        <begin position="172"/>
        <end position="192"/>
    </location>
</feature>
<evidence type="ECO:0000313" key="3">
    <source>
        <dbReference type="EMBL" id="CAE4601220.1"/>
    </source>
</evidence>
<name>A0A7S4V119_9DINO</name>
<feature type="region of interest" description="Disordered" evidence="1">
    <location>
        <begin position="80"/>
        <end position="112"/>
    </location>
</feature>
<dbReference type="PANTHER" id="PTHR34543:SF1">
    <property type="entry name" value="PROTEIN ABA DEFICIENT 4, CHLOROPLASTIC"/>
    <property type="match status" value="1"/>
</dbReference>
<reference evidence="3" key="1">
    <citation type="submission" date="2021-01" db="EMBL/GenBank/DDBJ databases">
        <authorList>
            <person name="Corre E."/>
            <person name="Pelletier E."/>
            <person name="Niang G."/>
            <person name="Scheremetjew M."/>
            <person name="Finn R."/>
            <person name="Kale V."/>
            <person name="Holt S."/>
            <person name="Cochrane G."/>
            <person name="Meng A."/>
            <person name="Brown T."/>
            <person name="Cohen L."/>
        </authorList>
    </citation>
    <scope>NUCLEOTIDE SEQUENCE</scope>
    <source>
        <strain evidence="3">CCMP3105</strain>
    </source>
</reference>
<dbReference type="EMBL" id="HBNR01041917">
    <property type="protein sequence ID" value="CAE4601220.1"/>
    <property type="molecule type" value="Transcribed_RNA"/>
</dbReference>
<protein>
    <submittedName>
        <fullName evidence="3">Uncharacterized protein</fullName>
    </submittedName>
</protein>
<feature type="transmembrane region" description="Helical" evidence="2">
    <location>
        <begin position="125"/>
        <end position="148"/>
    </location>
</feature>
<proteinExistence type="predicted"/>
<organism evidence="3">
    <name type="scientific">Alexandrium monilatum</name>
    <dbReference type="NCBI Taxonomy" id="311494"/>
    <lineage>
        <taxon>Eukaryota</taxon>
        <taxon>Sar</taxon>
        <taxon>Alveolata</taxon>
        <taxon>Dinophyceae</taxon>
        <taxon>Gonyaulacales</taxon>
        <taxon>Pyrocystaceae</taxon>
        <taxon>Alexandrium</taxon>
    </lineage>
</organism>
<dbReference type="AlphaFoldDB" id="A0A7S4V119"/>
<dbReference type="InterPro" id="IPR025461">
    <property type="entry name" value="ABA4-like"/>
</dbReference>
<keyword evidence="2" id="KW-0472">Membrane</keyword>
<accession>A0A7S4V119</accession>
<gene>
    <name evidence="3" type="ORF">AMON00008_LOCUS29122</name>
</gene>